<accession>W2CW06</accession>
<dbReference type="EMBL" id="AYYD01000676">
    <property type="protein sequence ID" value="ETK10607.1"/>
    <property type="molecule type" value="Genomic_DNA"/>
</dbReference>
<evidence type="ECO:0000256" key="6">
    <source>
        <dbReference type="ARBA" id="ARBA00022723"/>
    </source>
</evidence>
<dbReference type="Pfam" id="PF00809">
    <property type="entry name" value="Pterin_bind"/>
    <property type="match status" value="1"/>
</dbReference>
<dbReference type="Proteomes" id="UP000018874">
    <property type="component" value="Unassembled WGS sequence"/>
</dbReference>
<dbReference type="InterPro" id="IPR000489">
    <property type="entry name" value="Pterin-binding_dom"/>
</dbReference>
<dbReference type="Gene3D" id="3.20.20.20">
    <property type="entry name" value="Dihydropteroate synthase-like"/>
    <property type="match status" value="1"/>
</dbReference>
<dbReference type="PANTHER" id="PTHR20941:SF1">
    <property type="entry name" value="FOLIC ACID SYNTHESIS PROTEIN FOL1"/>
    <property type="match status" value="1"/>
</dbReference>
<evidence type="ECO:0000313" key="11">
    <source>
        <dbReference type="Proteomes" id="UP000018874"/>
    </source>
</evidence>
<dbReference type="InterPro" id="IPR045031">
    <property type="entry name" value="DHP_synth-like"/>
</dbReference>
<evidence type="ECO:0000259" key="9">
    <source>
        <dbReference type="PROSITE" id="PS50972"/>
    </source>
</evidence>
<sequence>MTSSPMTLLTYWPNDLLITFVKNKANKAMFTFNCKGRMLVIDKPVVMGIINATPDSFYSGSRRQGVDEVLRQAEKMINEGAAIIDIGGQSTRPGSEHIGIDEELSRVIPAIEAICQRFPESFVSVDTYYSKVAAEAVSAGASIVNDISSGMLDEQMIPVVASLHVPYIAMHMKGTPATMQQHANYENVTLEVLDFFIKKTEECRKAGIHDVIVDAGFGFAKTIAHNFTLLKNLLILKMLEKPLLAGLSRKATVYKTLGITPEEALNGTTVLNTIALLDGADILRVHDVKEAMEAVALVGKMK</sequence>
<dbReference type="GO" id="GO:0046656">
    <property type="term" value="P:folic acid biosynthetic process"/>
    <property type="evidence" value="ECO:0007669"/>
    <property type="project" value="UniProtKB-KW"/>
</dbReference>
<keyword evidence="7" id="KW-0460">Magnesium</keyword>
<evidence type="ECO:0000256" key="7">
    <source>
        <dbReference type="ARBA" id="ARBA00022842"/>
    </source>
</evidence>
<dbReference type="CDD" id="cd00739">
    <property type="entry name" value="DHPS"/>
    <property type="match status" value="1"/>
</dbReference>
<keyword evidence="8" id="KW-0289">Folate biosynthesis</keyword>
<dbReference type="GO" id="GO:0004156">
    <property type="term" value="F:dihydropteroate synthase activity"/>
    <property type="evidence" value="ECO:0007669"/>
    <property type="project" value="UniProtKB-EC"/>
</dbReference>
<organism evidence="10 11">
    <name type="scientific">Tannerella sp. oral taxon BU063 isolate Cell 6/7/9</name>
    <dbReference type="NCBI Taxonomy" id="1411021"/>
    <lineage>
        <taxon>Bacteria</taxon>
        <taxon>Pseudomonadati</taxon>
        <taxon>Bacteroidota</taxon>
        <taxon>Bacteroidia</taxon>
        <taxon>Bacteroidales</taxon>
        <taxon>Tannerellaceae</taxon>
        <taxon>Tannerella</taxon>
    </lineage>
</organism>
<evidence type="ECO:0000256" key="5">
    <source>
        <dbReference type="ARBA" id="ARBA00022679"/>
    </source>
</evidence>
<dbReference type="InterPro" id="IPR011005">
    <property type="entry name" value="Dihydropteroate_synth-like_sf"/>
</dbReference>
<protein>
    <recommendedName>
        <fullName evidence="4">dihydropteroate synthase</fullName>
        <ecNumber evidence="4">2.5.1.15</ecNumber>
    </recommendedName>
</protein>
<keyword evidence="5" id="KW-0808">Transferase</keyword>
<evidence type="ECO:0000256" key="3">
    <source>
        <dbReference type="ARBA" id="ARBA00004763"/>
    </source>
</evidence>
<dbReference type="PROSITE" id="PS50972">
    <property type="entry name" value="PTERIN_BINDING"/>
    <property type="match status" value="1"/>
</dbReference>
<reference evidence="10 11" key="1">
    <citation type="submission" date="2013-11" db="EMBL/GenBank/DDBJ databases">
        <title>Single cell genomics of uncultured Tannerella BU063 (oral taxon 286).</title>
        <authorList>
            <person name="Beall C.J."/>
            <person name="Campbell A.G."/>
            <person name="Griffen A.L."/>
            <person name="Podar M."/>
            <person name="Leys E.J."/>
        </authorList>
    </citation>
    <scope>NUCLEOTIDE SEQUENCE [LARGE SCALE GENOMIC DNA]</scope>
    <source>
        <strain evidence="10">Cell 6/7/9</strain>
    </source>
</reference>
<name>W2CW06_9BACT</name>
<keyword evidence="11" id="KW-1185">Reference proteome</keyword>
<comment type="catalytic activity">
    <reaction evidence="1">
        <text>(7,8-dihydropterin-6-yl)methyl diphosphate + 4-aminobenzoate = 7,8-dihydropteroate + diphosphate</text>
        <dbReference type="Rhea" id="RHEA:19949"/>
        <dbReference type="ChEBI" id="CHEBI:17836"/>
        <dbReference type="ChEBI" id="CHEBI:17839"/>
        <dbReference type="ChEBI" id="CHEBI:33019"/>
        <dbReference type="ChEBI" id="CHEBI:72950"/>
        <dbReference type="EC" id="2.5.1.15"/>
    </reaction>
</comment>
<dbReference type="PANTHER" id="PTHR20941">
    <property type="entry name" value="FOLATE SYNTHESIS PROTEINS"/>
    <property type="match status" value="1"/>
</dbReference>
<evidence type="ECO:0000256" key="4">
    <source>
        <dbReference type="ARBA" id="ARBA00012458"/>
    </source>
</evidence>
<proteinExistence type="predicted"/>
<dbReference type="SUPFAM" id="SSF51717">
    <property type="entry name" value="Dihydropteroate synthetase-like"/>
    <property type="match status" value="1"/>
</dbReference>
<feature type="domain" description="Pterin-binding" evidence="9">
    <location>
        <begin position="44"/>
        <end position="296"/>
    </location>
</feature>
<dbReference type="EC" id="2.5.1.15" evidence="4"/>
<evidence type="ECO:0000256" key="8">
    <source>
        <dbReference type="ARBA" id="ARBA00022909"/>
    </source>
</evidence>
<dbReference type="PROSITE" id="PS00793">
    <property type="entry name" value="DHPS_2"/>
    <property type="match status" value="1"/>
</dbReference>
<evidence type="ECO:0000256" key="1">
    <source>
        <dbReference type="ARBA" id="ARBA00000012"/>
    </source>
</evidence>
<dbReference type="GO" id="GO:0005829">
    <property type="term" value="C:cytosol"/>
    <property type="evidence" value="ECO:0007669"/>
    <property type="project" value="TreeGrafter"/>
</dbReference>
<gene>
    <name evidence="10" type="ORF">T231_04005</name>
</gene>
<dbReference type="AlphaFoldDB" id="W2CW06"/>
<dbReference type="GO" id="GO:0046654">
    <property type="term" value="P:tetrahydrofolate biosynthetic process"/>
    <property type="evidence" value="ECO:0007669"/>
    <property type="project" value="TreeGrafter"/>
</dbReference>
<comment type="caution">
    <text evidence="10">The sequence shown here is derived from an EMBL/GenBank/DDBJ whole genome shotgun (WGS) entry which is preliminary data.</text>
</comment>
<keyword evidence="6" id="KW-0479">Metal-binding</keyword>
<dbReference type="GO" id="GO:0046872">
    <property type="term" value="F:metal ion binding"/>
    <property type="evidence" value="ECO:0007669"/>
    <property type="project" value="UniProtKB-KW"/>
</dbReference>
<dbReference type="NCBIfam" id="TIGR01496">
    <property type="entry name" value="DHPS"/>
    <property type="match status" value="1"/>
</dbReference>
<evidence type="ECO:0000313" key="10">
    <source>
        <dbReference type="EMBL" id="ETK10607.1"/>
    </source>
</evidence>
<comment type="cofactor">
    <cofactor evidence="2">
        <name>Mg(2+)</name>
        <dbReference type="ChEBI" id="CHEBI:18420"/>
    </cofactor>
</comment>
<dbReference type="InterPro" id="IPR006390">
    <property type="entry name" value="DHP_synth_dom"/>
</dbReference>
<dbReference type="PATRIC" id="fig|1411021.3.peg.319"/>
<evidence type="ECO:0000256" key="2">
    <source>
        <dbReference type="ARBA" id="ARBA00001946"/>
    </source>
</evidence>
<comment type="pathway">
    <text evidence="3">Cofactor biosynthesis; tetrahydrofolate biosynthesis; 7,8-dihydrofolate from 2-amino-4-hydroxy-6-hydroxymethyl-7,8-dihydropteridine diphosphate and 4-aminobenzoate: step 1/2.</text>
</comment>